<dbReference type="Gene3D" id="3.10.450.50">
    <property type="match status" value="1"/>
</dbReference>
<sequence>MPEHEQAIAALERRVRDLEDRLALMQILATYGPAVDSGSAAPAARLWTEDGVYDTYPAVLHGRAAIADMVTGELHQRLIHSGAAHLQGLPHLEVDGDRAVATAYSQLVLRDEGTDSYRIWRTGANRWEFVRTAQGWQVTHRVNRQLDGDAEARDLFSAAVDERRAQDGD</sequence>
<dbReference type="Proteomes" id="UP000642070">
    <property type="component" value="Unassembled WGS sequence"/>
</dbReference>
<name>A0A917TZN9_9ACTN</name>
<evidence type="ECO:0000313" key="3">
    <source>
        <dbReference type="EMBL" id="GGM46378.1"/>
    </source>
</evidence>
<dbReference type="EMBL" id="BMPI01000028">
    <property type="protein sequence ID" value="GGM46378.1"/>
    <property type="molecule type" value="Genomic_DNA"/>
</dbReference>
<gene>
    <name evidence="3" type="ORF">GCM10007977_055150</name>
</gene>
<dbReference type="Pfam" id="PF13577">
    <property type="entry name" value="SnoaL_4"/>
    <property type="match status" value="1"/>
</dbReference>
<evidence type="ECO:0000313" key="4">
    <source>
        <dbReference type="Proteomes" id="UP000642070"/>
    </source>
</evidence>
<reference evidence="3" key="2">
    <citation type="submission" date="2020-09" db="EMBL/GenBank/DDBJ databases">
        <authorList>
            <person name="Sun Q."/>
            <person name="Ohkuma M."/>
        </authorList>
    </citation>
    <scope>NUCLEOTIDE SEQUENCE</scope>
    <source>
        <strain evidence="3">JCM 19831</strain>
    </source>
</reference>
<evidence type="ECO:0000256" key="1">
    <source>
        <dbReference type="SAM" id="Coils"/>
    </source>
</evidence>
<accession>A0A917TZN9</accession>
<comment type="caution">
    <text evidence="3">The sequence shown here is derived from an EMBL/GenBank/DDBJ whole genome shotgun (WGS) entry which is preliminary data.</text>
</comment>
<feature type="domain" description="SnoaL-like" evidence="2">
    <location>
        <begin position="16"/>
        <end position="141"/>
    </location>
</feature>
<keyword evidence="4" id="KW-1185">Reference proteome</keyword>
<evidence type="ECO:0000259" key="2">
    <source>
        <dbReference type="Pfam" id="PF13577"/>
    </source>
</evidence>
<dbReference type="InterPro" id="IPR037401">
    <property type="entry name" value="SnoaL-like"/>
</dbReference>
<protein>
    <recommendedName>
        <fullName evidence="2">SnoaL-like domain-containing protein</fullName>
    </recommendedName>
</protein>
<dbReference type="RefSeq" id="WP_190252850.1">
    <property type="nucleotide sequence ID" value="NZ_BMPI01000028.1"/>
</dbReference>
<dbReference type="SUPFAM" id="SSF54427">
    <property type="entry name" value="NTF2-like"/>
    <property type="match status" value="1"/>
</dbReference>
<keyword evidence="1" id="KW-0175">Coiled coil</keyword>
<feature type="coiled-coil region" evidence="1">
    <location>
        <begin position="1"/>
        <end position="28"/>
    </location>
</feature>
<dbReference type="InterPro" id="IPR032710">
    <property type="entry name" value="NTF2-like_dom_sf"/>
</dbReference>
<dbReference type="AlphaFoldDB" id="A0A917TZN9"/>
<organism evidence="3 4">
    <name type="scientific">Dactylosporangium sucinum</name>
    <dbReference type="NCBI Taxonomy" id="1424081"/>
    <lineage>
        <taxon>Bacteria</taxon>
        <taxon>Bacillati</taxon>
        <taxon>Actinomycetota</taxon>
        <taxon>Actinomycetes</taxon>
        <taxon>Micromonosporales</taxon>
        <taxon>Micromonosporaceae</taxon>
        <taxon>Dactylosporangium</taxon>
    </lineage>
</organism>
<proteinExistence type="predicted"/>
<reference evidence="3" key="1">
    <citation type="journal article" date="2014" name="Int. J. Syst. Evol. Microbiol.">
        <title>Complete genome sequence of Corynebacterium casei LMG S-19264T (=DSM 44701T), isolated from a smear-ripened cheese.</title>
        <authorList>
            <consortium name="US DOE Joint Genome Institute (JGI-PGF)"/>
            <person name="Walter F."/>
            <person name="Albersmeier A."/>
            <person name="Kalinowski J."/>
            <person name="Ruckert C."/>
        </authorList>
    </citation>
    <scope>NUCLEOTIDE SEQUENCE</scope>
    <source>
        <strain evidence="3">JCM 19831</strain>
    </source>
</reference>